<dbReference type="InterPro" id="IPR045206">
    <property type="entry name" value="Maestro_heat-like_prot"/>
</dbReference>
<dbReference type="Pfam" id="PF23210">
    <property type="entry name" value="HEAT_Maestro_2"/>
    <property type="match status" value="1"/>
</dbReference>
<evidence type="ECO:0000313" key="2">
    <source>
        <dbReference type="EMBL" id="RNA34034.1"/>
    </source>
</evidence>
<dbReference type="STRING" id="10195.A0A3M7SDZ0"/>
<gene>
    <name evidence="2" type="ORF">BpHYR1_005512</name>
</gene>
<evidence type="ECO:0000259" key="1">
    <source>
        <dbReference type="Pfam" id="PF23210"/>
    </source>
</evidence>
<proteinExistence type="predicted"/>
<dbReference type="Proteomes" id="UP000276133">
    <property type="component" value="Unassembled WGS sequence"/>
</dbReference>
<accession>A0A3M7SDZ0</accession>
<name>A0A3M7SDZ0_BRAPC</name>
<dbReference type="PANTHER" id="PTHR23120:SF0">
    <property type="entry name" value="MAESTRO HEAT-LIKE REPEAT FAMILY MEMBER 1"/>
    <property type="match status" value="1"/>
</dbReference>
<dbReference type="PANTHER" id="PTHR23120">
    <property type="entry name" value="MAESTRO-RELATED HEAT DOMAIN-CONTAINING"/>
    <property type="match status" value="1"/>
</dbReference>
<dbReference type="OrthoDB" id="9926654at2759"/>
<protein>
    <submittedName>
        <fullName evidence="2">Maestro heat-like repeat-containing family member 1</fullName>
    </submittedName>
</protein>
<keyword evidence="3" id="KW-1185">Reference proteome</keyword>
<organism evidence="2 3">
    <name type="scientific">Brachionus plicatilis</name>
    <name type="common">Marine rotifer</name>
    <name type="synonym">Brachionus muelleri</name>
    <dbReference type="NCBI Taxonomy" id="10195"/>
    <lineage>
        <taxon>Eukaryota</taxon>
        <taxon>Metazoa</taxon>
        <taxon>Spiralia</taxon>
        <taxon>Gnathifera</taxon>
        <taxon>Rotifera</taxon>
        <taxon>Eurotatoria</taxon>
        <taxon>Monogononta</taxon>
        <taxon>Pseudotrocha</taxon>
        <taxon>Ploima</taxon>
        <taxon>Brachionidae</taxon>
        <taxon>Brachionus</taxon>
    </lineage>
</organism>
<feature type="non-terminal residue" evidence="2">
    <location>
        <position position="163"/>
    </location>
</feature>
<dbReference type="EMBL" id="REGN01001532">
    <property type="protein sequence ID" value="RNA34034.1"/>
    <property type="molecule type" value="Genomic_DNA"/>
</dbReference>
<comment type="caution">
    <text evidence="2">The sequence shown here is derived from an EMBL/GenBank/DDBJ whole genome shotgun (WGS) entry which is preliminary data.</text>
</comment>
<dbReference type="GO" id="GO:0005737">
    <property type="term" value="C:cytoplasm"/>
    <property type="evidence" value="ECO:0007669"/>
    <property type="project" value="TreeGrafter"/>
</dbReference>
<feature type="domain" description="MROH2B-like HEAT-repeats" evidence="1">
    <location>
        <begin position="7"/>
        <end position="157"/>
    </location>
</feature>
<dbReference type="AlphaFoldDB" id="A0A3M7SDZ0"/>
<evidence type="ECO:0000313" key="3">
    <source>
        <dbReference type="Proteomes" id="UP000276133"/>
    </source>
</evidence>
<dbReference type="InterPro" id="IPR055408">
    <property type="entry name" value="HEAT_MROH2B-like"/>
</dbReference>
<reference evidence="2 3" key="1">
    <citation type="journal article" date="2018" name="Sci. Rep.">
        <title>Genomic signatures of local adaptation to the degree of environmental predictability in rotifers.</title>
        <authorList>
            <person name="Franch-Gras L."/>
            <person name="Hahn C."/>
            <person name="Garcia-Roger E.M."/>
            <person name="Carmona M.J."/>
            <person name="Serra M."/>
            <person name="Gomez A."/>
        </authorList>
    </citation>
    <scope>NUCLEOTIDE SEQUENCE [LARGE SCALE GENOMIC DNA]</scope>
    <source>
        <strain evidence="2">HYR1</strain>
    </source>
</reference>
<sequence>MNSEEKYCEIAKCFGKQIETLYQNLSDEKHFAFKCLGVVLNKTTSKNTIDKQLDTIYNSVNHSNQHEREGCAVSFGYTSTTHLDTVLYKLETFAKNESKKSSGGLFSSLIKDSNKNGDPDQIKSTLVLTYGYVTFYSPKDLVISRLEANILRSVSGYAANTSK</sequence>